<name>A0A1V1PIB9_9BACT</name>
<dbReference type="InterPro" id="IPR002545">
    <property type="entry name" value="CheW-lke_dom"/>
</dbReference>
<dbReference type="SUPFAM" id="SSF50341">
    <property type="entry name" value="CheW-like"/>
    <property type="match status" value="1"/>
</dbReference>
<dbReference type="Gene3D" id="2.40.50.180">
    <property type="entry name" value="CheA-289, Domain 4"/>
    <property type="match status" value="1"/>
</dbReference>
<feature type="modified residue" description="4-aspartylphosphate" evidence="1">
    <location>
        <position position="251"/>
    </location>
</feature>
<dbReference type="InterPro" id="IPR036061">
    <property type="entry name" value="CheW-like_dom_sf"/>
</dbReference>
<dbReference type="Pfam" id="PF01584">
    <property type="entry name" value="CheW"/>
    <property type="match status" value="1"/>
</dbReference>
<evidence type="ECO:0000313" key="5">
    <source>
        <dbReference type="Proteomes" id="UP000189670"/>
    </source>
</evidence>
<comment type="caution">
    <text evidence="4">The sequence shown here is derived from an EMBL/GenBank/DDBJ whole genome shotgun (WGS) entry which is preliminary data.</text>
</comment>
<proteinExistence type="predicted"/>
<feature type="domain" description="CheW-like" evidence="3">
    <location>
        <begin position="18"/>
        <end position="159"/>
    </location>
</feature>
<dbReference type="EMBL" id="ATBP01000005">
    <property type="protein sequence ID" value="ETR74514.1"/>
    <property type="molecule type" value="Genomic_DNA"/>
</dbReference>
<evidence type="ECO:0000259" key="2">
    <source>
        <dbReference type="PROSITE" id="PS50110"/>
    </source>
</evidence>
<reference evidence="5" key="1">
    <citation type="submission" date="2012-11" db="EMBL/GenBank/DDBJ databases">
        <authorList>
            <person name="Lucero-Rivera Y.E."/>
            <person name="Tovar-Ramirez D."/>
        </authorList>
    </citation>
    <scope>NUCLEOTIDE SEQUENCE [LARGE SCALE GENOMIC DNA]</scope>
    <source>
        <strain evidence="5">Araruama</strain>
    </source>
</reference>
<dbReference type="PIRSF" id="PIRSF002867">
    <property type="entry name" value="CheV"/>
    <property type="match status" value="1"/>
</dbReference>
<dbReference type="PANTHER" id="PTHR47233:SF3">
    <property type="entry name" value="CHEMOTAXIS PROTEIN CHEV"/>
    <property type="match status" value="1"/>
</dbReference>
<dbReference type="PROSITE" id="PS50110">
    <property type="entry name" value="RESPONSE_REGULATORY"/>
    <property type="match status" value="1"/>
</dbReference>
<evidence type="ECO:0000259" key="3">
    <source>
        <dbReference type="PROSITE" id="PS50851"/>
    </source>
</evidence>
<dbReference type="Gene3D" id="3.40.50.2300">
    <property type="match status" value="1"/>
</dbReference>
<dbReference type="SMART" id="SM00448">
    <property type="entry name" value="REC"/>
    <property type="match status" value="1"/>
</dbReference>
<dbReference type="Pfam" id="PF00072">
    <property type="entry name" value="Response_reg"/>
    <property type="match status" value="1"/>
</dbReference>
<feature type="domain" description="Response regulatory" evidence="2">
    <location>
        <begin position="188"/>
        <end position="318"/>
    </location>
</feature>
<dbReference type="SMART" id="SM00260">
    <property type="entry name" value="CheW"/>
    <property type="match status" value="1"/>
</dbReference>
<dbReference type="Proteomes" id="UP000189670">
    <property type="component" value="Unassembled WGS sequence"/>
</dbReference>
<dbReference type="InterPro" id="IPR001789">
    <property type="entry name" value="Sig_transdc_resp-reg_receiver"/>
</dbReference>
<dbReference type="PANTHER" id="PTHR47233">
    <property type="entry name" value="CHEMOTAXIS PROTEIN CHEV"/>
    <property type="match status" value="1"/>
</dbReference>
<sequence>MAQETTKNDILLESGTNEVELAEFFLNNRSYGVNVAKIREFVPYEEKNVTKVPNAPTSMIGMLLLRGKTIPLINLKQNLEHDDLSISERPVVLVTEFNTIVNGFLIDSINRIHRLSWSDIKPLNPILSQHAQRITGTVHVDKREIMVLDLEFIIGHLFPDKMALLTEYENNDTTNATQTIQEKRNKCHVLIADDSAMIRKLILNALTSEGYSNIRDFNNGLSAYNYVLDLKQQSEASNRPINDLLSIVVSDIEMPQMDGLNFCKRIKEDSVLSKIPVILFSSLINEQMVRKCKRVGADAQISKPEMKKMIGYIDDILGIEED</sequence>
<protein>
    <submittedName>
        <fullName evidence="4">Chemotaxis protein cheW</fullName>
    </submittedName>
</protein>
<dbReference type="InterPro" id="IPR011006">
    <property type="entry name" value="CheY-like_superfamily"/>
</dbReference>
<accession>A0A1V1PIB9</accession>
<dbReference type="InterPro" id="IPR024181">
    <property type="entry name" value="Chemotax_regulator_CheV"/>
</dbReference>
<evidence type="ECO:0000313" key="4">
    <source>
        <dbReference type="EMBL" id="ETR74514.1"/>
    </source>
</evidence>
<organism evidence="4 5">
    <name type="scientific">Candidatus Magnetoglobus multicellularis str. Araruama</name>
    <dbReference type="NCBI Taxonomy" id="890399"/>
    <lineage>
        <taxon>Bacteria</taxon>
        <taxon>Pseudomonadati</taxon>
        <taxon>Thermodesulfobacteriota</taxon>
        <taxon>Desulfobacteria</taxon>
        <taxon>Desulfobacterales</taxon>
        <taxon>Desulfobacteraceae</taxon>
        <taxon>Candidatus Magnetoglobus</taxon>
    </lineage>
</organism>
<gene>
    <name evidence="4" type="primary">cheW</name>
    <name evidence="4" type="ORF">OMM_00158</name>
</gene>
<dbReference type="Gene3D" id="2.30.30.40">
    <property type="entry name" value="SH3 Domains"/>
    <property type="match status" value="1"/>
</dbReference>
<dbReference type="AlphaFoldDB" id="A0A1V1PIB9"/>
<keyword evidence="1" id="KW-0597">Phosphoprotein</keyword>
<dbReference type="GO" id="GO:0006935">
    <property type="term" value="P:chemotaxis"/>
    <property type="evidence" value="ECO:0007669"/>
    <property type="project" value="InterPro"/>
</dbReference>
<dbReference type="GO" id="GO:0000160">
    <property type="term" value="P:phosphorelay signal transduction system"/>
    <property type="evidence" value="ECO:0007669"/>
    <property type="project" value="InterPro"/>
</dbReference>
<evidence type="ECO:0000256" key="1">
    <source>
        <dbReference type="PROSITE-ProRule" id="PRU00169"/>
    </source>
</evidence>
<dbReference type="PROSITE" id="PS50851">
    <property type="entry name" value="CHEW"/>
    <property type="match status" value="1"/>
</dbReference>
<dbReference type="SUPFAM" id="SSF52172">
    <property type="entry name" value="CheY-like"/>
    <property type="match status" value="1"/>
</dbReference>